<evidence type="ECO:0000256" key="6">
    <source>
        <dbReference type="ARBA" id="ARBA00023136"/>
    </source>
</evidence>
<keyword evidence="2" id="KW-0813">Transport</keyword>
<dbReference type="PIRSF" id="PIRSF023381">
    <property type="entry name" value="MannP-dilichol_defect-1p"/>
    <property type="match status" value="1"/>
</dbReference>
<feature type="transmembrane region" description="Helical" evidence="9">
    <location>
        <begin position="65"/>
        <end position="83"/>
    </location>
</feature>
<evidence type="ECO:0000256" key="1">
    <source>
        <dbReference type="ARBA" id="ARBA00004141"/>
    </source>
</evidence>
<evidence type="ECO:0000313" key="10">
    <source>
        <dbReference type="EMBL" id="CBN77387.1"/>
    </source>
</evidence>
<evidence type="ECO:0000313" key="11">
    <source>
        <dbReference type="Proteomes" id="UP000002630"/>
    </source>
</evidence>
<organism evidence="10 11">
    <name type="scientific">Ectocarpus siliculosus</name>
    <name type="common">Brown alga</name>
    <name type="synonym">Conferva siliculosa</name>
    <dbReference type="NCBI Taxonomy" id="2880"/>
    <lineage>
        <taxon>Eukaryota</taxon>
        <taxon>Sar</taxon>
        <taxon>Stramenopiles</taxon>
        <taxon>Ochrophyta</taxon>
        <taxon>PX clade</taxon>
        <taxon>Phaeophyceae</taxon>
        <taxon>Ectocarpales</taxon>
        <taxon>Ectocarpaceae</taxon>
        <taxon>Ectocarpus</taxon>
    </lineage>
</organism>
<dbReference type="OMA" id="WAERLFT"/>
<reference evidence="10 11" key="1">
    <citation type="journal article" date="2010" name="Nature">
        <title>The Ectocarpus genome and the independent evolution of multicellularity in brown algae.</title>
        <authorList>
            <person name="Cock J.M."/>
            <person name="Sterck L."/>
            <person name="Rouze P."/>
            <person name="Scornet D."/>
            <person name="Allen A.E."/>
            <person name="Amoutzias G."/>
            <person name="Anthouard V."/>
            <person name="Artiguenave F."/>
            <person name="Aury J.M."/>
            <person name="Badger J.H."/>
            <person name="Beszteri B."/>
            <person name="Billiau K."/>
            <person name="Bonnet E."/>
            <person name="Bothwell J.H."/>
            <person name="Bowler C."/>
            <person name="Boyen C."/>
            <person name="Brownlee C."/>
            <person name="Carrano C.J."/>
            <person name="Charrier B."/>
            <person name="Cho G.Y."/>
            <person name="Coelho S.M."/>
            <person name="Collen J."/>
            <person name="Corre E."/>
            <person name="Da Silva C."/>
            <person name="Delage L."/>
            <person name="Delaroque N."/>
            <person name="Dittami S.M."/>
            <person name="Doulbeau S."/>
            <person name="Elias M."/>
            <person name="Farnham G."/>
            <person name="Gachon C.M."/>
            <person name="Gschloessl B."/>
            <person name="Heesch S."/>
            <person name="Jabbari K."/>
            <person name="Jubin C."/>
            <person name="Kawai H."/>
            <person name="Kimura K."/>
            <person name="Kloareg B."/>
            <person name="Kupper F.C."/>
            <person name="Lang D."/>
            <person name="Le Bail A."/>
            <person name="Leblanc C."/>
            <person name="Lerouge P."/>
            <person name="Lohr M."/>
            <person name="Lopez P.J."/>
            <person name="Martens C."/>
            <person name="Maumus F."/>
            <person name="Michel G."/>
            <person name="Miranda-Saavedra D."/>
            <person name="Morales J."/>
            <person name="Moreau H."/>
            <person name="Motomura T."/>
            <person name="Nagasato C."/>
            <person name="Napoli C.A."/>
            <person name="Nelson D.R."/>
            <person name="Nyvall-Collen P."/>
            <person name="Peters A.F."/>
            <person name="Pommier C."/>
            <person name="Potin P."/>
            <person name="Poulain J."/>
            <person name="Quesneville H."/>
            <person name="Read B."/>
            <person name="Rensing S.A."/>
            <person name="Ritter A."/>
            <person name="Rousvoal S."/>
            <person name="Samanta M."/>
            <person name="Samson G."/>
            <person name="Schroeder D.C."/>
            <person name="Segurens B."/>
            <person name="Strittmatter M."/>
            <person name="Tonon T."/>
            <person name="Tregear J.W."/>
            <person name="Valentin K."/>
            <person name="von Dassow P."/>
            <person name="Yamagishi T."/>
            <person name="Van de Peer Y."/>
            <person name="Wincker P."/>
        </authorList>
    </citation>
    <scope>NUCLEOTIDE SEQUENCE [LARGE SCALE GENOMIC DNA]</scope>
    <source>
        <strain evidence="11">Ec32 / CCAP1310/4</strain>
    </source>
</reference>
<evidence type="ECO:0000256" key="9">
    <source>
        <dbReference type="SAM" id="Phobius"/>
    </source>
</evidence>
<comment type="similarity">
    <text evidence="7 8">Belongs to the MPDU1 (TC 2.A.43.3) family.</text>
</comment>
<gene>
    <name evidence="10" type="ORF">Esi_0053_0083</name>
</gene>
<evidence type="ECO:0000256" key="4">
    <source>
        <dbReference type="ARBA" id="ARBA00022737"/>
    </source>
</evidence>
<evidence type="ECO:0000256" key="3">
    <source>
        <dbReference type="ARBA" id="ARBA00022692"/>
    </source>
</evidence>
<dbReference type="InterPro" id="IPR016817">
    <property type="entry name" value="MannP-dilichol_defect-1"/>
</dbReference>
<keyword evidence="5 8" id="KW-1133">Transmembrane helix</keyword>
<keyword evidence="11" id="KW-1185">Reference proteome</keyword>
<dbReference type="Proteomes" id="UP000002630">
    <property type="component" value="Linkage Group LG13"/>
</dbReference>
<dbReference type="EMBL" id="FN648741">
    <property type="protein sequence ID" value="CBN77387.1"/>
    <property type="molecule type" value="Genomic_DNA"/>
</dbReference>
<evidence type="ECO:0000256" key="5">
    <source>
        <dbReference type="ARBA" id="ARBA00022989"/>
    </source>
</evidence>
<dbReference type="FunCoup" id="D8LPT2">
    <property type="interactions" value="295"/>
</dbReference>
<comment type="subcellular location">
    <subcellularLocation>
        <location evidence="1 8">Membrane</location>
        <topology evidence="1 8">Multi-pass membrane protein</topology>
    </subcellularLocation>
</comment>
<feature type="transmembrane region" description="Helical" evidence="9">
    <location>
        <begin position="118"/>
        <end position="138"/>
    </location>
</feature>
<name>D8LPT2_ECTSI</name>
<proteinExistence type="inferred from homology"/>
<dbReference type="Pfam" id="PF04193">
    <property type="entry name" value="PQ-loop"/>
    <property type="match status" value="2"/>
</dbReference>
<dbReference type="SMART" id="SM00679">
    <property type="entry name" value="CTNS"/>
    <property type="match status" value="2"/>
</dbReference>
<dbReference type="PANTHER" id="PTHR12226">
    <property type="entry name" value="MANNOSE-P-DOLICHOL UTILIZATION DEFECT 1 LEC35 -RELATED"/>
    <property type="match status" value="1"/>
</dbReference>
<keyword evidence="6 8" id="KW-0472">Membrane</keyword>
<dbReference type="OrthoDB" id="271506at2759"/>
<dbReference type="AlphaFoldDB" id="D8LPT2"/>
<dbReference type="GO" id="GO:0016020">
    <property type="term" value="C:membrane"/>
    <property type="evidence" value="ECO:0007669"/>
    <property type="project" value="UniProtKB-SubCell"/>
</dbReference>
<evidence type="ECO:0000256" key="8">
    <source>
        <dbReference type="PIRNR" id="PIRNR023381"/>
    </source>
</evidence>
<dbReference type="InterPro" id="IPR006603">
    <property type="entry name" value="PQ-loop_rpt"/>
</dbReference>
<feature type="transmembrane region" description="Helical" evidence="9">
    <location>
        <begin position="90"/>
        <end position="112"/>
    </location>
</feature>
<dbReference type="PANTHER" id="PTHR12226:SF2">
    <property type="entry name" value="MANNOSE-P-DOLICHOL UTILIZATION DEFECT 1 PROTEIN"/>
    <property type="match status" value="1"/>
</dbReference>
<sequence>MQDETLLYGLLTQRCWDGIASDFECQKALIAKLLGYLLILGSLTVKAPQISKIMVAKSVDGLAPSSIYSDLIIYIVNAVYHIVSGSPFSAYGEIMTILVQNIVIVLLLWYYMKNRPSALGIVGLMAVFLGTTVGCATLKMEHLMLLPYSNLPLIVVAKVPQIMINHDNGHTGQLASVTTMLNFVGATIRILTTIQEVGWDLGLLWMHGLSSFLNGVLALQVVLYWNPHREVGGGASKKEEGMIMPRS</sequence>
<keyword evidence="3 8" id="KW-0812">Transmembrane</keyword>
<evidence type="ECO:0000256" key="2">
    <source>
        <dbReference type="ARBA" id="ARBA00022448"/>
    </source>
</evidence>
<dbReference type="Gene3D" id="1.20.1280.290">
    <property type="match status" value="1"/>
</dbReference>
<feature type="transmembrane region" description="Helical" evidence="9">
    <location>
        <begin position="203"/>
        <end position="225"/>
    </location>
</feature>
<keyword evidence="4" id="KW-0677">Repeat</keyword>
<dbReference type="InParanoid" id="D8LPT2"/>
<evidence type="ECO:0000256" key="7">
    <source>
        <dbReference type="ARBA" id="ARBA00038475"/>
    </source>
</evidence>
<protein>
    <recommendedName>
        <fullName evidence="8">Mannose-P-dolichol utilization defect 1 protein homolog</fullName>
    </recommendedName>
</protein>
<dbReference type="eggNOG" id="KOG3211">
    <property type="taxonomic scope" value="Eukaryota"/>
</dbReference>
<accession>D8LPT2</accession>
<dbReference type="EMBL" id="FN649738">
    <property type="protein sequence ID" value="CBN77387.1"/>
    <property type="molecule type" value="Genomic_DNA"/>
</dbReference>